<evidence type="ECO:0000256" key="1">
    <source>
        <dbReference type="SAM" id="Phobius"/>
    </source>
</evidence>
<keyword evidence="1" id="KW-0472">Membrane</keyword>
<feature type="transmembrane region" description="Helical" evidence="1">
    <location>
        <begin position="85"/>
        <end position="109"/>
    </location>
</feature>
<reference evidence="2" key="2">
    <citation type="journal article" date="2022" name="Res Sq">
        <title>Comparative Genomics Reveals Insights into the Divergent Evolution of Astigmatic Mites and Household Pest Adaptations.</title>
        <authorList>
            <person name="Xiong Q."/>
            <person name="Wan A.T.-Y."/>
            <person name="Liu X.-Y."/>
            <person name="Fung C.S.-H."/>
            <person name="Xiao X."/>
            <person name="Malainual N."/>
            <person name="Hou J."/>
            <person name="Wang L."/>
            <person name="Wang M."/>
            <person name="Yang K."/>
            <person name="Cui Y."/>
            <person name="Leung E."/>
            <person name="Nong W."/>
            <person name="Shin S.-K."/>
            <person name="Au S."/>
            <person name="Jeong K.Y."/>
            <person name="Chew F.T."/>
            <person name="Hui J."/>
            <person name="Leung T.F."/>
            <person name="Tungtrongchitr A."/>
            <person name="Zhong N."/>
            <person name="Liu Z."/>
            <person name="Tsui S."/>
        </authorList>
    </citation>
    <scope>NUCLEOTIDE SEQUENCE</scope>
    <source>
        <strain evidence="2">Derf</strain>
        <tissue evidence="2">Whole organism</tissue>
    </source>
</reference>
<comment type="caution">
    <text evidence="2">The sequence shown here is derived from an EMBL/GenBank/DDBJ whole genome shotgun (WGS) entry which is preliminary data.</text>
</comment>
<evidence type="ECO:0000313" key="3">
    <source>
        <dbReference type="Proteomes" id="UP000790347"/>
    </source>
</evidence>
<keyword evidence="1" id="KW-1133">Transmembrane helix</keyword>
<dbReference type="Proteomes" id="UP000790347">
    <property type="component" value="Unassembled WGS sequence"/>
</dbReference>
<reference evidence="2" key="1">
    <citation type="submission" date="2013-05" db="EMBL/GenBank/DDBJ databases">
        <authorList>
            <person name="Yim A.K.Y."/>
            <person name="Chan T.F."/>
            <person name="Ji K.M."/>
            <person name="Liu X.Y."/>
            <person name="Zhou J.W."/>
            <person name="Li R.Q."/>
            <person name="Yang K.Y."/>
            <person name="Li J."/>
            <person name="Li M."/>
            <person name="Law P.T.W."/>
            <person name="Wu Y.L."/>
            <person name="Cai Z.L."/>
            <person name="Qin H."/>
            <person name="Bao Y."/>
            <person name="Leung R.K.K."/>
            <person name="Ng P.K.S."/>
            <person name="Zou J."/>
            <person name="Zhong X.J."/>
            <person name="Ran P.X."/>
            <person name="Zhong N.S."/>
            <person name="Liu Z.G."/>
            <person name="Tsui S.K.W."/>
        </authorList>
    </citation>
    <scope>NUCLEOTIDE SEQUENCE</scope>
    <source>
        <strain evidence="2">Derf</strain>
        <tissue evidence="2">Whole organism</tissue>
    </source>
</reference>
<gene>
    <name evidence="2" type="ORF">DERF_002220</name>
</gene>
<protein>
    <submittedName>
        <fullName evidence="2">Uncharacterized protein</fullName>
    </submittedName>
</protein>
<keyword evidence="3" id="KW-1185">Reference proteome</keyword>
<dbReference type="AlphaFoldDB" id="A0A922LAE7"/>
<keyword evidence="1" id="KW-0812">Transmembrane</keyword>
<dbReference type="EMBL" id="ASGP02000001">
    <property type="protein sequence ID" value="KAH9528263.1"/>
    <property type="molecule type" value="Genomic_DNA"/>
</dbReference>
<proteinExistence type="predicted"/>
<evidence type="ECO:0000313" key="2">
    <source>
        <dbReference type="EMBL" id="KAH9528263.1"/>
    </source>
</evidence>
<feature type="transmembrane region" description="Helical" evidence="1">
    <location>
        <begin position="35"/>
        <end position="65"/>
    </location>
</feature>
<organism evidence="2 3">
    <name type="scientific">Dermatophagoides farinae</name>
    <name type="common">American house dust mite</name>
    <dbReference type="NCBI Taxonomy" id="6954"/>
    <lineage>
        <taxon>Eukaryota</taxon>
        <taxon>Metazoa</taxon>
        <taxon>Ecdysozoa</taxon>
        <taxon>Arthropoda</taxon>
        <taxon>Chelicerata</taxon>
        <taxon>Arachnida</taxon>
        <taxon>Acari</taxon>
        <taxon>Acariformes</taxon>
        <taxon>Sarcoptiformes</taxon>
        <taxon>Astigmata</taxon>
        <taxon>Psoroptidia</taxon>
        <taxon>Analgoidea</taxon>
        <taxon>Pyroglyphidae</taxon>
        <taxon>Dermatophagoidinae</taxon>
        <taxon>Dermatophagoides</taxon>
    </lineage>
</organism>
<accession>A0A922LAE7</accession>
<sequence>MNVFTMDAITTTTTNLNNVDNEQRKFNENNHHRNIFVVFNVFVIIFFLLIILLIISYILLFHKIANDSDQLNNYIDFYLKNWPNIIIQLLTLMALSSACLLATFAIYLLRDQFKCQSPLNFNSCYEEQTTTIILDDQNNSGNTITKRSDDKQINEMDTVGVTIDKQIIIH</sequence>
<name>A0A922LAE7_DERFA</name>